<dbReference type="AlphaFoldDB" id="D8LBS7"/>
<sequence>MSRRRDDLLLQLRGVERRRRVICSDLANDQQPLGSDHVQDDDQQHVA</sequence>
<reference evidence="2 3" key="1">
    <citation type="journal article" date="2010" name="Nature">
        <title>The Ectocarpus genome and the independent evolution of multicellularity in brown algae.</title>
        <authorList>
            <person name="Cock J.M."/>
            <person name="Sterck L."/>
            <person name="Rouze P."/>
            <person name="Scornet D."/>
            <person name="Allen A.E."/>
            <person name="Amoutzias G."/>
            <person name="Anthouard V."/>
            <person name="Artiguenave F."/>
            <person name="Aury J.M."/>
            <person name="Badger J.H."/>
            <person name="Beszteri B."/>
            <person name="Billiau K."/>
            <person name="Bonnet E."/>
            <person name="Bothwell J.H."/>
            <person name="Bowler C."/>
            <person name="Boyen C."/>
            <person name="Brownlee C."/>
            <person name="Carrano C.J."/>
            <person name="Charrier B."/>
            <person name="Cho G.Y."/>
            <person name="Coelho S.M."/>
            <person name="Collen J."/>
            <person name="Corre E."/>
            <person name="Da Silva C."/>
            <person name="Delage L."/>
            <person name="Delaroque N."/>
            <person name="Dittami S.M."/>
            <person name="Doulbeau S."/>
            <person name="Elias M."/>
            <person name="Farnham G."/>
            <person name="Gachon C.M."/>
            <person name="Gschloessl B."/>
            <person name="Heesch S."/>
            <person name="Jabbari K."/>
            <person name="Jubin C."/>
            <person name="Kawai H."/>
            <person name="Kimura K."/>
            <person name="Kloareg B."/>
            <person name="Kupper F.C."/>
            <person name="Lang D."/>
            <person name="Le Bail A."/>
            <person name="Leblanc C."/>
            <person name="Lerouge P."/>
            <person name="Lohr M."/>
            <person name="Lopez P.J."/>
            <person name="Martens C."/>
            <person name="Maumus F."/>
            <person name="Michel G."/>
            <person name="Miranda-Saavedra D."/>
            <person name="Morales J."/>
            <person name="Moreau H."/>
            <person name="Motomura T."/>
            <person name="Nagasato C."/>
            <person name="Napoli C.A."/>
            <person name="Nelson D.R."/>
            <person name="Nyvall-Collen P."/>
            <person name="Peters A.F."/>
            <person name="Pommier C."/>
            <person name="Potin P."/>
            <person name="Poulain J."/>
            <person name="Quesneville H."/>
            <person name="Read B."/>
            <person name="Rensing S.A."/>
            <person name="Ritter A."/>
            <person name="Rousvoal S."/>
            <person name="Samanta M."/>
            <person name="Samson G."/>
            <person name="Schroeder D.C."/>
            <person name="Segurens B."/>
            <person name="Strittmatter M."/>
            <person name="Tonon T."/>
            <person name="Tregear J.W."/>
            <person name="Valentin K."/>
            <person name="von Dassow P."/>
            <person name="Yamagishi T."/>
            <person name="Van de Peer Y."/>
            <person name="Wincker P."/>
        </authorList>
    </citation>
    <scope>NUCLEOTIDE SEQUENCE [LARGE SCALE GENOMIC DNA]</scope>
    <source>
        <strain evidence="3">Ec32 / CCAP1310/4</strain>
    </source>
</reference>
<evidence type="ECO:0000313" key="2">
    <source>
        <dbReference type="EMBL" id="CBN76786.1"/>
    </source>
</evidence>
<keyword evidence="3" id="KW-1185">Reference proteome</keyword>
<dbReference type="InParanoid" id="D8LBS7"/>
<evidence type="ECO:0000256" key="1">
    <source>
        <dbReference type="SAM" id="MobiDB-lite"/>
    </source>
</evidence>
<gene>
    <name evidence="2" type="ORF">Esi_0000_0624</name>
</gene>
<accession>D8LBS7</accession>
<protein>
    <submittedName>
        <fullName evidence="2">Uncharacterized protein</fullName>
    </submittedName>
</protein>
<evidence type="ECO:0000313" key="3">
    <source>
        <dbReference type="Proteomes" id="UP000002630"/>
    </source>
</evidence>
<dbReference type="Proteomes" id="UP000002630">
    <property type="component" value="Linkage Group LG01"/>
</dbReference>
<organism evidence="2 3">
    <name type="scientific">Ectocarpus siliculosus</name>
    <name type="common">Brown alga</name>
    <name type="synonym">Conferva siliculosa</name>
    <dbReference type="NCBI Taxonomy" id="2880"/>
    <lineage>
        <taxon>Eukaryota</taxon>
        <taxon>Sar</taxon>
        <taxon>Stramenopiles</taxon>
        <taxon>Ochrophyta</taxon>
        <taxon>PX clade</taxon>
        <taxon>Phaeophyceae</taxon>
        <taxon>Ectocarpales</taxon>
        <taxon>Ectocarpaceae</taxon>
        <taxon>Ectocarpus</taxon>
    </lineage>
</organism>
<feature type="compositionally biased region" description="Basic and acidic residues" evidence="1">
    <location>
        <begin position="37"/>
        <end position="47"/>
    </location>
</feature>
<name>D8LBS7_ECTSI</name>
<dbReference type="EMBL" id="FN649726">
    <property type="protein sequence ID" value="CBN76786.1"/>
    <property type="molecule type" value="Genomic_DNA"/>
</dbReference>
<proteinExistence type="predicted"/>
<dbReference type="EMBL" id="FN647682">
    <property type="protein sequence ID" value="CBN76786.1"/>
    <property type="molecule type" value="Genomic_DNA"/>
</dbReference>
<feature type="region of interest" description="Disordered" evidence="1">
    <location>
        <begin position="26"/>
        <end position="47"/>
    </location>
</feature>